<dbReference type="SUPFAM" id="SSF52540">
    <property type="entry name" value="P-loop containing nucleoside triphosphate hydrolases"/>
    <property type="match status" value="1"/>
</dbReference>
<feature type="signal peptide" evidence="5">
    <location>
        <begin position="1"/>
        <end position="19"/>
    </location>
</feature>
<keyword evidence="5" id="KW-0732">Signal</keyword>
<feature type="compositionally biased region" description="Basic and acidic residues" evidence="4">
    <location>
        <begin position="41"/>
        <end position="63"/>
    </location>
</feature>
<sequence length="636" mass="70214">MRWVRCVALLAWLICVCQWAIVTFVTSDLTGRRPRRTLAARVRERRQPSPRPRESRDGLEFTDPRVSTSRVKQAGSVSDVLGIMRAEHENPEINLISVSAAWIKLAKRQRSKMADVATHSYSSAFVGQTQSLLEKPTGQAREVANIFWATAKLQNHTPDLPKFLESLVRAAKQITQDMNAQAVSNVIWAVATHSSTNADLEALLGLLPALAARVRAVVSVMNSQDVANVIWSVAELSRKGVMSDDLFGLLPMLADRIPHVTSGMTEQAVSNVIWAAGQLSVAPGNPDAIQGLREMLPTLLARASAMLPSAPPRFLANTCWGLALSKYNDADFLEAVAGRVADEASEWHTRGAALDLPELLCALARLNATGQADMLTAVSKKLSQMLGRLNDWGLCAVSWSYQDLDRDNRFVAFWHGVTAEVTRRGFSEKDVEHSRLGPEWWSKVHGGLWPGMNVAHERVSFALPKPNRGVRSVREERSREGSPLAAEIEAAMTNAKPVPSEVIAKLLQQAMREAGAWQDGPAARFVVDGYPRSEEQLRGWQNTLSADVELLCCISLEVGREEMRRRLLRRSESSGRVDDQEEVIDKRLATFQADTDPLLKFFKAEGQLKEVDGALAPAEVFQEVRGLLEEVAAESR</sequence>
<feature type="chain" id="PRO_5041272006" description="Adenylate kinase" evidence="5">
    <location>
        <begin position="20"/>
        <end position="636"/>
    </location>
</feature>
<reference evidence="6" key="1">
    <citation type="submission" date="2023-08" db="EMBL/GenBank/DDBJ databases">
        <authorList>
            <person name="Chen Y."/>
            <person name="Shah S."/>
            <person name="Dougan E. K."/>
            <person name="Thang M."/>
            <person name="Chan C."/>
        </authorList>
    </citation>
    <scope>NUCLEOTIDE SEQUENCE</scope>
</reference>
<dbReference type="PRINTS" id="PR00094">
    <property type="entry name" value="ADENYLTKNASE"/>
</dbReference>
<keyword evidence="7" id="KW-1185">Reference proteome</keyword>
<dbReference type="AlphaFoldDB" id="A0AA36HK24"/>
<evidence type="ECO:0000256" key="4">
    <source>
        <dbReference type="SAM" id="MobiDB-lite"/>
    </source>
</evidence>
<gene>
    <name evidence="6" type="ORF">EVOR1521_LOCUS1143</name>
</gene>
<evidence type="ECO:0000256" key="1">
    <source>
        <dbReference type="ARBA" id="ARBA00022679"/>
    </source>
</evidence>
<keyword evidence="3" id="KW-0418">Kinase</keyword>
<feature type="region of interest" description="Disordered" evidence="4">
    <location>
        <begin position="40"/>
        <end position="67"/>
    </location>
</feature>
<keyword evidence="2" id="KW-0547">Nucleotide-binding</keyword>
<dbReference type="PANTHER" id="PTHR23359">
    <property type="entry name" value="NUCLEOTIDE KINASE"/>
    <property type="match status" value="1"/>
</dbReference>
<proteinExistence type="inferred from homology"/>
<evidence type="ECO:0008006" key="8">
    <source>
        <dbReference type="Google" id="ProtNLM"/>
    </source>
</evidence>
<dbReference type="Pfam" id="PF00406">
    <property type="entry name" value="ADK"/>
    <property type="match status" value="1"/>
</dbReference>
<dbReference type="Gene3D" id="3.40.50.300">
    <property type="entry name" value="P-loop containing nucleotide triphosphate hydrolases"/>
    <property type="match status" value="1"/>
</dbReference>
<evidence type="ECO:0000256" key="3">
    <source>
        <dbReference type="ARBA" id="ARBA00022777"/>
    </source>
</evidence>
<protein>
    <recommendedName>
        <fullName evidence="8">Adenylate kinase</fullName>
    </recommendedName>
</protein>
<accession>A0AA36HK24</accession>
<dbReference type="Proteomes" id="UP001178507">
    <property type="component" value="Unassembled WGS sequence"/>
</dbReference>
<dbReference type="GO" id="GO:0019205">
    <property type="term" value="F:nucleobase-containing compound kinase activity"/>
    <property type="evidence" value="ECO:0007669"/>
    <property type="project" value="InterPro"/>
</dbReference>
<evidence type="ECO:0000313" key="6">
    <source>
        <dbReference type="EMBL" id="CAJ1370616.1"/>
    </source>
</evidence>
<keyword evidence="1" id="KW-0808">Transferase</keyword>
<dbReference type="PROSITE" id="PS00113">
    <property type="entry name" value="ADENYLATE_KINASE"/>
    <property type="match status" value="1"/>
</dbReference>
<dbReference type="InterPro" id="IPR033690">
    <property type="entry name" value="Adenylat_kinase_CS"/>
</dbReference>
<dbReference type="HAMAP" id="MF_00235">
    <property type="entry name" value="Adenylate_kinase_Adk"/>
    <property type="match status" value="1"/>
</dbReference>
<evidence type="ECO:0000256" key="2">
    <source>
        <dbReference type="ARBA" id="ARBA00022741"/>
    </source>
</evidence>
<organism evidence="6 7">
    <name type="scientific">Effrenium voratum</name>
    <dbReference type="NCBI Taxonomy" id="2562239"/>
    <lineage>
        <taxon>Eukaryota</taxon>
        <taxon>Sar</taxon>
        <taxon>Alveolata</taxon>
        <taxon>Dinophyceae</taxon>
        <taxon>Suessiales</taxon>
        <taxon>Symbiodiniaceae</taxon>
        <taxon>Effrenium</taxon>
    </lineage>
</organism>
<dbReference type="GO" id="GO:0006139">
    <property type="term" value="P:nucleobase-containing compound metabolic process"/>
    <property type="evidence" value="ECO:0007669"/>
    <property type="project" value="InterPro"/>
</dbReference>
<dbReference type="CDD" id="cd01428">
    <property type="entry name" value="ADK"/>
    <property type="match status" value="1"/>
</dbReference>
<dbReference type="InterPro" id="IPR027417">
    <property type="entry name" value="P-loop_NTPase"/>
</dbReference>
<dbReference type="InterPro" id="IPR000850">
    <property type="entry name" value="Adenylat/UMP-CMP_kin"/>
</dbReference>
<dbReference type="EMBL" id="CAUJNA010000029">
    <property type="protein sequence ID" value="CAJ1370616.1"/>
    <property type="molecule type" value="Genomic_DNA"/>
</dbReference>
<dbReference type="GO" id="GO:0005524">
    <property type="term" value="F:ATP binding"/>
    <property type="evidence" value="ECO:0007669"/>
    <property type="project" value="InterPro"/>
</dbReference>
<name>A0AA36HK24_9DINO</name>
<evidence type="ECO:0000313" key="7">
    <source>
        <dbReference type="Proteomes" id="UP001178507"/>
    </source>
</evidence>
<comment type="caution">
    <text evidence="6">The sequence shown here is derived from an EMBL/GenBank/DDBJ whole genome shotgun (WGS) entry which is preliminary data.</text>
</comment>
<evidence type="ECO:0000256" key="5">
    <source>
        <dbReference type="SAM" id="SignalP"/>
    </source>
</evidence>